<dbReference type="eggNOG" id="KOG3138">
    <property type="taxonomic scope" value="Eukaryota"/>
</dbReference>
<dbReference type="GO" id="GO:0007059">
    <property type="term" value="P:chromosome segregation"/>
    <property type="evidence" value="ECO:0007669"/>
    <property type="project" value="UniProtKB-KW"/>
</dbReference>
<evidence type="ECO:0000259" key="12">
    <source>
        <dbReference type="PROSITE" id="PS51186"/>
    </source>
</evidence>
<evidence type="ECO:0000256" key="6">
    <source>
        <dbReference type="ARBA" id="ARBA00025774"/>
    </source>
</evidence>
<keyword evidence="5 13" id="KW-0012">Acyltransferase</keyword>
<reference evidence="13" key="1">
    <citation type="submission" date="2011-02" db="EMBL/GenBank/DDBJ databases">
        <authorList>
            <person name="Aslett M."/>
        </authorList>
    </citation>
    <scope>NUCLEOTIDE SEQUENCE</scope>
    <source>
        <strain evidence="13">Liverpool</strain>
    </source>
</reference>
<dbReference type="GO" id="GO:0004402">
    <property type="term" value="F:histone acetyltransferase activity"/>
    <property type="evidence" value="ECO:0007669"/>
    <property type="project" value="TreeGrafter"/>
</dbReference>
<evidence type="ECO:0000256" key="2">
    <source>
        <dbReference type="ARBA" id="ARBA00022679"/>
    </source>
</evidence>
<evidence type="ECO:0000313" key="13">
    <source>
        <dbReference type="EMBL" id="CBZ52860.1"/>
    </source>
</evidence>
<keyword evidence="2 13" id="KW-0808">Transferase</keyword>
<feature type="domain" description="N-acetyltransferase" evidence="12">
    <location>
        <begin position="499"/>
        <end position="651"/>
    </location>
</feature>
<evidence type="ECO:0000256" key="5">
    <source>
        <dbReference type="ARBA" id="ARBA00023315"/>
    </source>
</evidence>
<keyword evidence="4" id="KW-0156">Chromatin regulator</keyword>
<dbReference type="PANTHER" id="PTHR14744:SF15">
    <property type="entry name" value="N-ALPHA-ACETYLTRANSFERASE 60"/>
    <property type="match status" value="1"/>
</dbReference>
<sequence length="729" mass="78588">MSVLRVDGSVSLGPTEAPGRLQEAAREAGNPGKPVHFPSEEQSHSPSPGTERPAIEAPFRESDDAAGRLPQEPKSVAPAACLRPSSSSAIPPSCAARPPLIAPVHKFARDADIAKLPLSCLRFRPVKPSDYTQLRQLHEELFPFKYEHTFYDFVCKGQCFSLAAVVSKQDLESLPRRLTSCAQPRPTPARHLTSSVPRCPASFSQDGGSSGVREEASAIGSFPEDSQPRSTACAALDRLTEPSTSGTRDAQEHGTHEPFSDAGCQRQPRTVASPYHVWAPDVLASSAGVSERADGETTGRRQPSPTRTSPSAGNPSDSSIHDSDPSLAPDASVSRDNGDSSLQGNSGGTSSRAGDCVSEETGGSATPGPLEKEDDDACDELLVGIITVSQKSAYFRSHDMDCVRRWYRMKRECPFGAEQAPGRESRPRTTRRKSTCCSHALGQSRQILQPSARLPGQRWAPFSAHLPPVYADSLSSNATQRGQRKLSGSGICRFGDESFEKRTRLSGSLVGVPGSGAGESSSGPRDGIEEEREESSEVSDASEAAVALNFPNLQADESVSDLAYILTLGVAEEFRQKGLAQELIQRTLAYFACPCLNKLPTRAVFLHVVEYNHAAVHFYEKQKFQAIEHSRDFYHIYGSVHGSFLYAFNLTELDSRCECSVATEAKRSRGFAAVKAFTSGNIQEGVQWGLVGVQNAFRKVGETLGNLWNSHPRGGGHEFGDCTDASYGT</sequence>
<dbReference type="Proteomes" id="UP000007494">
    <property type="component" value="Chromosome VIIb"/>
</dbReference>
<feature type="compositionally biased region" description="Low complexity" evidence="11">
    <location>
        <begin position="505"/>
        <end position="523"/>
    </location>
</feature>
<name>F0VGL6_NEOCL</name>
<evidence type="ECO:0000256" key="4">
    <source>
        <dbReference type="ARBA" id="ARBA00022853"/>
    </source>
</evidence>
<reference evidence="13" key="2">
    <citation type="submission" date="2011-03" db="EMBL/GenBank/DDBJ databases">
        <title>Comparative genomics and transcriptomics of Neospora caninum and Toxoplasma gondii.</title>
        <authorList>
            <person name="Reid A.J."/>
            <person name="Sohal A."/>
            <person name="Harris D."/>
            <person name="Quail M."/>
            <person name="Sanders M."/>
            <person name="Berriman M."/>
            <person name="Wastling J.M."/>
            <person name="Pain A."/>
        </authorList>
    </citation>
    <scope>NUCLEOTIDE SEQUENCE</scope>
    <source>
        <strain evidence="13">Liverpool</strain>
    </source>
</reference>
<evidence type="ECO:0000256" key="3">
    <source>
        <dbReference type="ARBA" id="ARBA00022829"/>
    </source>
</evidence>
<evidence type="ECO:0000256" key="11">
    <source>
        <dbReference type="SAM" id="MobiDB-lite"/>
    </source>
</evidence>
<dbReference type="EMBL" id="LN714482">
    <property type="protein sequence ID" value="CEL66841.1"/>
    <property type="molecule type" value="Genomic_DNA"/>
</dbReference>
<dbReference type="OrthoDB" id="47374at2759"/>
<dbReference type="InterPro" id="IPR016181">
    <property type="entry name" value="Acyl_CoA_acyltransferase"/>
</dbReference>
<feature type="compositionally biased region" description="Polar residues" evidence="11">
    <location>
        <begin position="192"/>
        <end position="207"/>
    </location>
</feature>
<dbReference type="InterPro" id="IPR000182">
    <property type="entry name" value="GNAT_dom"/>
</dbReference>
<evidence type="ECO:0000256" key="9">
    <source>
        <dbReference type="ARBA" id="ARBA00048017"/>
    </source>
</evidence>
<feature type="compositionally biased region" description="Polar residues" evidence="11">
    <location>
        <begin position="339"/>
        <end position="352"/>
    </location>
</feature>
<accession>F0VGL6</accession>
<evidence type="ECO:0000256" key="7">
    <source>
        <dbReference type="ARBA" id="ARBA00026111"/>
    </source>
</evidence>
<feature type="region of interest" description="Disordered" evidence="11">
    <location>
        <begin position="1"/>
        <end position="71"/>
    </location>
</feature>
<dbReference type="GO" id="GO:0120518">
    <property type="term" value="F:protein N-terminal-methionine acetyltransferase activity"/>
    <property type="evidence" value="ECO:0007669"/>
    <property type="project" value="UniProtKB-EC"/>
</dbReference>
<dbReference type="PANTHER" id="PTHR14744">
    <property type="entry name" value="N-ALPHA-ACETYLTRANSFERASE 60"/>
    <property type="match status" value="1"/>
</dbReference>
<reference evidence="15" key="3">
    <citation type="journal article" date="2012" name="PLoS Pathog.">
        <title>Comparative genomics of the apicomplexan parasites Toxoplasma gondii and Neospora caninum: Coccidia differing in host range and transmission strategy.</title>
        <authorList>
            <person name="Reid A.J."/>
            <person name="Vermont S.J."/>
            <person name="Cotton J.A."/>
            <person name="Harris D."/>
            <person name="Hill-Cawthorne G.A."/>
            <person name="Konen-Waisman S."/>
            <person name="Latham S.M."/>
            <person name="Mourier T."/>
            <person name="Norton R."/>
            <person name="Quail M.A."/>
            <person name="Sanders M."/>
            <person name="Shanmugam D."/>
            <person name="Sohal A."/>
            <person name="Wasmuth J.D."/>
            <person name="Brunk B."/>
            <person name="Grigg M.E."/>
            <person name="Howard J.C."/>
            <person name="Parkinson J."/>
            <person name="Roos D.S."/>
            <person name="Trees A.J."/>
            <person name="Berriman M."/>
            <person name="Pain A."/>
            <person name="Wastling J.M."/>
        </authorList>
    </citation>
    <scope>NUCLEOTIDE SEQUENCE [LARGE SCALE GENOMIC DNA]</scope>
    <source>
        <strain evidence="15">Liverpool</strain>
    </source>
</reference>
<evidence type="ECO:0000313" key="15">
    <source>
        <dbReference type="Proteomes" id="UP000007494"/>
    </source>
</evidence>
<keyword evidence="15" id="KW-1185">Reference proteome</keyword>
<dbReference type="Gene3D" id="3.40.630.30">
    <property type="match status" value="2"/>
</dbReference>
<feature type="region of interest" description="Disordered" evidence="11">
    <location>
        <begin position="505"/>
        <end position="540"/>
    </location>
</feature>
<evidence type="ECO:0000256" key="8">
    <source>
        <dbReference type="ARBA" id="ARBA00026144"/>
    </source>
</evidence>
<evidence type="ECO:0000256" key="10">
    <source>
        <dbReference type="ARBA" id="ARBA00048848"/>
    </source>
</evidence>
<feature type="compositionally biased region" description="Basic and acidic residues" evidence="11">
    <location>
        <begin position="249"/>
        <end position="259"/>
    </location>
</feature>
<reference evidence="14" key="4">
    <citation type="journal article" date="2015" name="PLoS ONE">
        <title>Comprehensive Evaluation of Toxoplasma gondii VEG and Neospora caninum LIV Genomes with Tachyzoite Stage Transcriptome and Proteome Defines Novel Transcript Features.</title>
        <authorList>
            <person name="Ramaprasad A."/>
            <person name="Mourier T."/>
            <person name="Naeem R."/>
            <person name="Malas T.B."/>
            <person name="Moussa E."/>
            <person name="Panigrahi A."/>
            <person name="Vermont S.J."/>
            <person name="Otto T.D."/>
            <person name="Wastling J."/>
            <person name="Pain A."/>
        </authorList>
    </citation>
    <scope>NUCLEOTIDE SEQUENCE</scope>
    <source>
        <strain evidence="14">Liverpool</strain>
    </source>
</reference>
<dbReference type="EC" id="2.3.1.259" evidence="7"/>
<dbReference type="GO" id="GO:0000139">
    <property type="term" value="C:Golgi membrane"/>
    <property type="evidence" value="ECO:0007669"/>
    <property type="project" value="TreeGrafter"/>
</dbReference>
<comment type="catalytic activity">
    <reaction evidence="9">
        <text>L-lysyl-[protein] + acetyl-CoA = N(6)-acetyl-L-lysyl-[protein] + CoA + H(+)</text>
        <dbReference type="Rhea" id="RHEA:45948"/>
        <dbReference type="Rhea" id="RHEA-COMP:9752"/>
        <dbReference type="Rhea" id="RHEA-COMP:10731"/>
        <dbReference type="ChEBI" id="CHEBI:15378"/>
        <dbReference type="ChEBI" id="CHEBI:29969"/>
        <dbReference type="ChEBI" id="CHEBI:57287"/>
        <dbReference type="ChEBI" id="CHEBI:57288"/>
        <dbReference type="ChEBI" id="CHEBI:61930"/>
        <dbReference type="EC" id="2.3.1.48"/>
    </reaction>
</comment>
<evidence type="ECO:0000313" key="14">
    <source>
        <dbReference type="EMBL" id="CEL66841.1"/>
    </source>
</evidence>
<dbReference type="GeneID" id="13442811"/>
<dbReference type="OMA" id="HVVEYNH"/>
<dbReference type="EC" id="2.3.1.48" evidence="1"/>
<dbReference type="RefSeq" id="XP_003882892.1">
    <property type="nucleotide sequence ID" value="XM_003882843.1"/>
</dbReference>
<dbReference type="SUPFAM" id="SSF55729">
    <property type="entry name" value="Acyl-CoA N-acyltransferases (Nat)"/>
    <property type="match status" value="1"/>
</dbReference>
<feature type="compositionally biased region" description="Polar residues" evidence="11">
    <location>
        <begin position="300"/>
        <end position="314"/>
    </location>
</feature>
<dbReference type="InterPro" id="IPR045141">
    <property type="entry name" value="NAA60-like"/>
</dbReference>
<dbReference type="PROSITE" id="PS51186">
    <property type="entry name" value="GNAT"/>
    <property type="match status" value="1"/>
</dbReference>
<evidence type="ECO:0000256" key="1">
    <source>
        <dbReference type="ARBA" id="ARBA00013184"/>
    </source>
</evidence>
<keyword evidence="3" id="KW-0159">Chromosome partition</keyword>
<dbReference type="VEuPathDB" id="ToxoDB:NCLIV_026490"/>
<protein>
    <recommendedName>
        <fullName evidence="8">N-alpha-acetyltransferase 60</fullName>
        <ecNumber evidence="7">2.3.1.259</ecNumber>
        <ecNumber evidence="1">2.3.1.48</ecNumber>
    </recommendedName>
</protein>
<proteinExistence type="inferred from homology"/>
<feature type="region of interest" description="Disordered" evidence="11">
    <location>
        <begin position="179"/>
        <end position="266"/>
    </location>
</feature>
<dbReference type="CDD" id="cd04301">
    <property type="entry name" value="NAT_SF"/>
    <property type="match status" value="1"/>
</dbReference>
<dbReference type="InParanoid" id="F0VGL6"/>
<dbReference type="AlphaFoldDB" id="F0VGL6"/>
<feature type="region of interest" description="Disordered" evidence="11">
    <location>
        <begin position="286"/>
        <end position="374"/>
    </location>
</feature>
<comment type="similarity">
    <text evidence="6">Belongs to the acetyltransferase family. NAA60 subfamily.</text>
</comment>
<gene>
    <name evidence="14" type="ORF">BN1204_026490</name>
    <name evidence="13" type="ORF">NCLIV_026490</name>
</gene>
<organism evidence="13 15">
    <name type="scientific">Neospora caninum (strain Liverpool)</name>
    <dbReference type="NCBI Taxonomy" id="572307"/>
    <lineage>
        <taxon>Eukaryota</taxon>
        <taxon>Sar</taxon>
        <taxon>Alveolata</taxon>
        <taxon>Apicomplexa</taxon>
        <taxon>Conoidasida</taxon>
        <taxon>Coccidia</taxon>
        <taxon>Eucoccidiorida</taxon>
        <taxon>Eimeriorina</taxon>
        <taxon>Sarcocystidae</taxon>
        <taxon>Neospora</taxon>
    </lineage>
</organism>
<dbReference type="Pfam" id="PF00583">
    <property type="entry name" value="Acetyltransf_1"/>
    <property type="match status" value="1"/>
</dbReference>
<feature type="compositionally biased region" description="Acidic residues" evidence="11">
    <location>
        <begin position="528"/>
        <end position="537"/>
    </location>
</feature>
<comment type="catalytic activity">
    <reaction evidence="10">
        <text>N-terminal L-methionyl-[transmembrane protein] + acetyl-CoA = N-terminal N(alpha)-acetyl-L-methionyl-[transmembrane protein] + CoA + H(+)</text>
        <dbReference type="Rhea" id="RHEA:50604"/>
        <dbReference type="Rhea" id="RHEA-COMP:12745"/>
        <dbReference type="Rhea" id="RHEA-COMP:12746"/>
        <dbReference type="ChEBI" id="CHEBI:15378"/>
        <dbReference type="ChEBI" id="CHEBI:57287"/>
        <dbReference type="ChEBI" id="CHEBI:57288"/>
        <dbReference type="ChEBI" id="CHEBI:64731"/>
        <dbReference type="ChEBI" id="CHEBI:133414"/>
        <dbReference type="EC" id="2.3.1.259"/>
    </reaction>
</comment>
<dbReference type="EMBL" id="FR823389">
    <property type="protein sequence ID" value="CBZ52860.1"/>
    <property type="molecule type" value="Genomic_DNA"/>
</dbReference>